<dbReference type="OrthoDB" id="793353at2"/>
<dbReference type="Proteomes" id="UP000434580">
    <property type="component" value="Unassembled WGS sequence"/>
</dbReference>
<dbReference type="InterPro" id="IPR027961">
    <property type="entry name" value="DUF4442"/>
</dbReference>
<dbReference type="AlphaFoldDB" id="A0A5S9NKR2"/>
<evidence type="ECO:0008006" key="3">
    <source>
        <dbReference type="Google" id="ProtNLM"/>
    </source>
</evidence>
<gene>
    <name evidence="1" type="ORF">DPBNPPHM_02893</name>
</gene>
<protein>
    <recommendedName>
        <fullName evidence="3">DUF4442 domain-containing protein</fullName>
    </recommendedName>
</protein>
<dbReference type="SUPFAM" id="SSF54637">
    <property type="entry name" value="Thioesterase/thiol ester dehydrase-isomerase"/>
    <property type="match status" value="1"/>
</dbReference>
<dbReference type="Gene3D" id="3.10.129.10">
    <property type="entry name" value="Hotdog Thioesterase"/>
    <property type="match status" value="1"/>
</dbReference>
<dbReference type="CDD" id="cd03443">
    <property type="entry name" value="PaaI_thioesterase"/>
    <property type="match status" value="1"/>
</dbReference>
<dbReference type="EMBL" id="CACSII010000002">
    <property type="protein sequence ID" value="CAA0090491.1"/>
    <property type="molecule type" value="Genomic_DNA"/>
</dbReference>
<name>A0A5S9NKR2_9GAMM</name>
<dbReference type="InterPro" id="IPR029069">
    <property type="entry name" value="HotDog_dom_sf"/>
</dbReference>
<proteinExistence type="predicted"/>
<accession>A0A5S9NKR2</accession>
<sequence length="166" mass="18648">MSQKANQLSRAVWVVSRFPSRWQPWLLSRLMGTIIHFAGTAKIRVTTLQADECVVQVKNRKRVQNHIGSVHAAAMALIAESATGFMTALSVPDNRIIVLRSMELTYVKRATGDMTARAYFTPEQLAYVQETEKGDIEVPVTITDVNGDETVEARMVWAWTPKKKKS</sequence>
<reference evidence="1 2" key="1">
    <citation type="submission" date="2019-11" db="EMBL/GenBank/DDBJ databases">
        <authorList>
            <person name="Holert J."/>
        </authorList>
    </citation>
    <scope>NUCLEOTIDE SEQUENCE [LARGE SCALE GENOMIC DNA]</scope>
    <source>
        <strain evidence="1">BC5_2</strain>
    </source>
</reference>
<dbReference type="Pfam" id="PF14539">
    <property type="entry name" value="DUF4442"/>
    <property type="match status" value="1"/>
</dbReference>
<organism evidence="1 2">
    <name type="scientific">BD1-7 clade bacterium</name>
    <dbReference type="NCBI Taxonomy" id="2029982"/>
    <lineage>
        <taxon>Bacteria</taxon>
        <taxon>Pseudomonadati</taxon>
        <taxon>Pseudomonadota</taxon>
        <taxon>Gammaproteobacteria</taxon>
        <taxon>Cellvibrionales</taxon>
        <taxon>Spongiibacteraceae</taxon>
        <taxon>BD1-7 clade</taxon>
    </lineage>
</organism>
<evidence type="ECO:0000313" key="2">
    <source>
        <dbReference type="Proteomes" id="UP000434580"/>
    </source>
</evidence>
<evidence type="ECO:0000313" key="1">
    <source>
        <dbReference type="EMBL" id="CAA0090491.1"/>
    </source>
</evidence>